<sequence length="81" mass="9054">MKTIIQTILKGKEAARKEQLNKLVATGDKHLVMFNRFNQAKEVKEGQGWPVKQGDVFAVYNGQTEFVGTVQASGQLVNNNY</sequence>
<dbReference type="RefSeq" id="WP_101226449.1">
    <property type="nucleotide sequence ID" value="NZ_JARSFA010000027.1"/>
</dbReference>
<dbReference type="AlphaFoldDB" id="A0A2N0Z998"/>
<name>A0A2N0Z998_9BACI</name>
<evidence type="ECO:0000313" key="2">
    <source>
        <dbReference type="Proteomes" id="UP000233343"/>
    </source>
</evidence>
<gene>
    <name evidence="1" type="ORF">CWS20_25920</name>
</gene>
<dbReference type="Proteomes" id="UP000233343">
    <property type="component" value="Unassembled WGS sequence"/>
</dbReference>
<dbReference type="EMBL" id="PISD01000078">
    <property type="protein sequence ID" value="PKG26082.1"/>
    <property type="molecule type" value="Genomic_DNA"/>
</dbReference>
<proteinExistence type="predicted"/>
<evidence type="ECO:0000313" key="1">
    <source>
        <dbReference type="EMBL" id="PKG26082.1"/>
    </source>
</evidence>
<protein>
    <submittedName>
        <fullName evidence="1">Uncharacterized protein</fullName>
    </submittedName>
</protein>
<accession>A0A2N0Z998</accession>
<organism evidence="1 2">
    <name type="scientific">Cytobacillus horneckiae</name>
    <dbReference type="NCBI Taxonomy" id="549687"/>
    <lineage>
        <taxon>Bacteria</taxon>
        <taxon>Bacillati</taxon>
        <taxon>Bacillota</taxon>
        <taxon>Bacilli</taxon>
        <taxon>Bacillales</taxon>
        <taxon>Bacillaceae</taxon>
        <taxon>Cytobacillus</taxon>
    </lineage>
</organism>
<comment type="caution">
    <text evidence="1">The sequence shown here is derived from an EMBL/GenBank/DDBJ whole genome shotgun (WGS) entry which is preliminary data.</text>
</comment>
<keyword evidence="2" id="KW-1185">Reference proteome</keyword>
<reference evidence="1 2" key="1">
    <citation type="journal article" date="2010" name="Int. J. Syst. Evol. Microbiol.">
        <title>Bacillus horneckiae sp. nov., isolated from a spacecraft-assembly clean room.</title>
        <authorList>
            <person name="Vaishampayan P."/>
            <person name="Probst A."/>
            <person name="Krishnamurthi S."/>
            <person name="Ghosh S."/>
            <person name="Osman S."/>
            <person name="McDowall A."/>
            <person name="Ruckmani A."/>
            <person name="Mayilraj S."/>
            <person name="Venkateswaran K."/>
        </authorList>
    </citation>
    <scope>NUCLEOTIDE SEQUENCE [LARGE SCALE GENOMIC DNA]</scope>
    <source>
        <strain evidence="2">1PO1SC</strain>
    </source>
</reference>